<reference evidence="1 2" key="1">
    <citation type="submission" date="2024-10" db="EMBL/GenBank/DDBJ databases">
        <title>The Natural Products Discovery Center: Release of the First 8490 Sequenced Strains for Exploring Actinobacteria Biosynthetic Diversity.</title>
        <authorList>
            <person name="Kalkreuter E."/>
            <person name="Kautsar S.A."/>
            <person name="Yang D."/>
            <person name="Bader C.D."/>
            <person name="Teijaro C.N."/>
            <person name="Fluegel L."/>
            <person name="Davis C.M."/>
            <person name="Simpson J.R."/>
            <person name="Lauterbach L."/>
            <person name="Steele A.D."/>
            <person name="Gui C."/>
            <person name="Meng S."/>
            <person name="Li G."/>
            <person name="Viehrig K."/>
            <person name="Ye F."/>
            <person name="Su P."/>
            <person name="Kiefer A.F."/>
            <person name="Nichols A."/>
            <person name="Cepeda A.J."/>
            <person name="Yan W."/>
            <person name="Fan B."/>
            <person name="Jiang Y."/>
            <person name="Adhikari A."/>
            <person name="Zheng C.-J."/>
            <person name="Schuster L."/>
            <person name="Cowan T.M."/>
            <person name="Smanski M.J."/>
            <person name="Chevrette M.G."/>
            <person name="De Carvalho L.P.S."/>
            <person name="Shen B."/>
        </authorList>
    </citation>
    <scope>NUCLEOTIDE SEQUENCE [LARGE SCALE GENOMIC DNA]</scope>
    <source>
        <strain evidence="1 2">NPDC004045</strain>
    </source>
</reference>
<gene>
    <name evidence="1" type="ORF">ACFYTF_07815</name>
</gene>
<sequence length="73" mass="8045">MTARHCTHCGGTELRAGLLEDTGQQAAGETRWREGPFEFGFFGGKRRSRKDPLTVDAYRCTGCGHLELFAEPG</sequence>
<dbReference type="Proteomes" id="UP001601444">
    <property type="component" value="Unassembled WGS sequence"/>
</dbReference>
<evidence type="ECO:0008006" key="3">
    <source>
        <dbReference type="Google" id="ProtNLM"/>
    </source>
</evidence>
<name>A0ABW6PK97_9NOCA</name>
<evidence type="ECO:0000313" key="1">
    <source>
        <dbReference type="EMBL" id="MFF0542730.1"/>
    </source>
</evidence>
<proteinExistence type="predicted"/>
<evidence type="ECO:0000313" key="2">
    <source>
        <dbReference type="Proteomes" id="UP001601444"/>
    </source>
</evidence>
<comment type="caution">
    <text evidence="1">The sequence shown here is derived from an EMBL/GenBank/DDBJ whole genome shotgun (WGS) entry which is preliminary data.</text>
</comment>
<accession>A0ABW6PK97</accession>
<keyword evidence="2" id="KW-1185">Reference proteome</keyword>
<organism evidence="1 2">
    <name type="scientific">Nocardia thailandica</name>
    <dbReference type="NCBI Taxonomy" id="257275"/>
    <lineage>
        <taxon>Bacteria</taxon>
        <taxon>Bacillati</taxon>
        <taxon>Actinomycetota</taxon>
        <taxon>Actinomycetes</taxon>
        <taxon>Mycobacteriales</taxon>
        <taxon>Nocardiaceae</taxon>
        <taxon>Nocardia</taxon>
    </lineage>
</organism>
<dbReference type="EMBL" id="JBIAMX010000003">
    <property type="protein sequence ID" value="MFF0542730.1"/>
    <property type="molecule type" value="Genomic_DNA"/>
</dbReference>
<protein>
    <recommendedName>
        <fullName evidence="3">DNA-binding protein</fullName>
    </recommendedName>
</protein>
<dbReference type="RefSeq" id="WP_043648257.1">
    <property type="nucleotide sequence ID" value="NZ_JBIAMX010000003.1"/>
</dbReference>